<dbReference type="InterPro" id="IPR010998">
    <property type="entry name" value="Integrase_recombinase_N"/>
</dbReference>
<organism evidence="6">
    <name type="scientific">Veillonella ratti</name>
    <dbReference type="NCBI Taxonomy" id="103892"/>
    <lineage>
        <taxon>Bacteria</taxon>
        <taxon>Bacillati</taxon>
        <taxon>Bacillota</taxon>
        <taxon>Negativicutes</taxon>
        <taxon>Veillonellales</taxon>
        <taxon>Veillonellaceae</taxon>
        <taxon>Veillonella</taxon>
    </lineage>
</organism>
<dbReference type="Gene3D" id="1.10.150.130">
    <property type="match status" value="1"/>
</dbReference>
<dbReference type="GO" id="GO:0003677">
    <property type="term" value="F:DNA binding"/>
    <property type="evidence" value="ECO:0007669"/>
    <property type="project" value="UniProtKB-UniRule"/>
</dbReference>
<gene>
    <name evidence="6" type="primary">xerD_4</name>
    <name evidence="6" type="ORF">VRLFYP33_00758</name>
</gene>
<sequence>MKSVNEFELHLKKEGLSKNTVSAYLFAINYFRANYELNLESILEYKGYLIEKFKPKTVNLRIQAINSYLKFIGKEDLCLRALKIQQKNFLENVISYADYLFLKKALKKEENLKWHFVVWFLGATGARVSELIRLKVEHIHIGYFDVYSKGGKIRRLYIPKRLKFEALDWLSTENRNTGYLFLNRYKEPISPRGISQQLKFYADKYGLEKKVIYPHSFRHMYAKRFLEKFNDISLLADLLGHESIETTRIYLRRTTSEQQQLVDKIVTW</sequence>
<dbReference type="AlphaFoldDB" id="A0A6N3AF32"/>
<evidence type="ECO:0000256" key="3">
    <source>
        <dbReference type="PROSITE-ProRule" id="PRU01248"/>
    </source>
</evidence>
<reference evidence="6" key="1">
    <citation type="submission" date="2019-11" db="EMBL/GenBank/DDBJ databases">
        <authorList>
            <person name="Feng L."/>
        </authorList>
    </citation>
    <scope>NUCLEOTIDE SEQUENCE</scope>
    <source>
        <strain evidence="6">VrattiLFYP33</strain>
    </source>
</reference>
<feature type="domain" description="Tyr recombinase" evidence="4">
    <location>
        <begin position="89"/>
        <end position="263"/>
    </location>
</feature>
<dbReference type="InterPro" id="IPR013762">
    <property type="entry name" value="Integrase-like_cat_sf"/>
</dbReference>
<accession>A0A6N3AF32</accession>
<evidence type="ECO:0000259" key="4">
    <source>
        <dbReference type="PROSITE" id="PS51898"/>
    </source>
</evidence>
<dbReference type="PANTHER" id="PTHR30349:SF89">
    <property type="entry name" value="INTEGRASE_RECOMBINASE"/>
    <property type="match status" value="1"/>
</dbReference>
<protein>
    <submittedName>
        <fullName evidence="6">Tyrosine recombinase XerD</fullName>
    </submittedName>
</protein>
<keyword evidence="2" id="KW-0233">DNA recombination</keyword>
<dbReference type="GO" id="GO:0015074">
    <property type="term" value="P:DNA integration"/>
    <property type="evidence" value="ECO:0007669"/>
    <property type="project" value="InterPro"/>
</dbReference>
<dbReference type="InterPro" id="IPR011010">
    <property type="entry name" value="DNA_brk_join_enz"/>
</dbReference>
<dbReference type="EMBL" id="CACRUX010000031">
    <property type="protein sequence ID" value="VYT90949.1"/>
    <property type="molecule type" value="Genomic_DNA"/>
</dbReference>
<evidence type="ECO:0000256" key="2">
    <source>
        <dbReference type="ARBA" id="ARBA00023172"/>
    </source>
</evidence>
<dbReference type="InterPro" id="IPR002104">
    <property type="entry name" value="Integrase_catalytic"/>
</dbReference>
<dbReference type="Pfam" id="PF00589">
    <property type="entry name" value="Phage_integrase"/>
    <property type="match status" value="1"/>
</dbReference>
<dbReference type="PROSITE" id="PS51900">
    <property type="entry name" value="CB"/>
    <property type="match status" value="1"/>
</dbReference>
<name>A0A6N3AF32_9FIRM</name>
<dbReference type="RefSeq" id="WP_021840201.1">
    <property type="nucleotide sequence ID" value="NZ_CACRUX010000031.1"/>
</dbReference>
<evidence type="ECO:0000256" key="1">
    <source>
        <dbReference type="ARBA" id="ARBA00023125"/>
    </source>
</evidence>
<dbReference type="InterPro" id="IPR044068">
    <property type="entry name" value="CB"/>
</dbReference>
<dbReference type="Gene3D" id="1.10.443.10">
    <property type="entry name" value="Intergrase catalytic core"/>
    <property type="match status" value="1"/>
</dbReference>
<proteinExistence type="predicted"/>
<dbReference type="GO" id="GO:0006310">
    <property type="term" value="P:DNA recombination"/>
    <property type="evidence" value="ECO:0007669"/>
    <property type="project" value="UniProtKB-KW"/>
</dbReference>
<evidence type="ECO:0000259" key="5">
    <source>
        <dbReference type="PROSITE" id="PS51900"/>
    </source>
</evidence>
<keyword evidence="1 3" id="KW-0238">DNA-binding</keyword>
<dbReference type="SUPFAM" id="SSF56349">
    <property type="entry name" value="DNA breaking-rejoining enzymes"/>
    <property type="match status" value="1"/>
</dbReference>
<dbReference type="InterPro" id="IPR050090">
    <property type="entry name" value="Tyrosine_recombinase_XerCD"/>
</dbReference>
<dbReference type="PROSITE" id="PS51898">
    <property type="entry name" value="TYR_RECOMBINASE"/>
    <property type="match status" value="1"/>
</dbReference>
<feature type="domain" description="Core-binding (CB)" evidence="5">
    <location>
        <begin position="1"/>
        <end position="73"/>
    </location>
</feature>
<dbReference type="PANTHER" id="PTHR30349">
    <property type="entry name" value="PHAGE INTEGRASE-RELATED"/>
    <property type="match status" value="1"/>
</dbReference>
<evidence type="ECO:0000313" key="6">
    <source>
        <dbReference type="EMBL" id="VYT90949.1"/>
    </source>
</evidence>